<organism evidence="10 11">
    <name type="scientific">Sorangium atrum</name>
    <dbReference type="NCBI Taxonomy" id="2995308"/>
    <lineage>
        <taxon>Bacteria</taxon>
        <taxon>Pseudomonadati</taxon>
        <taxon>Myxococcota</taxon>
        <taxon>Polyangia</taxon>
        <taxon>Polyangiales</taxon>
        <taxon>Polyangiaceae</taxon>
        <taxon>Sorangium</taxon>
    </lineage>
</organism>
<comment type="caution">
    <text evidence="10">The sequence shown here is derived from an EMBL/GenBank/DDBJ whole genome shotgun (WGS) entry which is preliminary data.</text>
</comment>
<evidence type="ECO:0000256" key="6">
    <source>
        <dbReference type="ARBA" id="ARBA00023277"/>
    </source>
</evidence>
<feature type="domain" description="Glucose-6-phosphate dehydrogenase C-terminal" evidence="9">
    <location>
        <begin position="178"/>
        <end position="447"/>
    </location>
</feature>
<dbReference type="Gene3D" id="3.30.360.10">
    <property type="entry name" value="Dihydrodipicolinate Reductase, domain 2"/>
    <property type="match status" value="1"/>
</dbReference>
<dbReference type="NCBIfam" id="NF009492">
    <property type="entry name" value="PRK12853.1-3"/>
    <property type="match status" value="1"/>
</dbReference>
<dbReference type="InterPro" id="IPR022674">
    <property type="entry name" value="G6P_DH_NAD-bd"/>
</dbReference>
<dbReference type="Pfam" id="PF02781">
    <property type="entry name" value="G6PD_C"/>
    <property type="match status" value="1"/>
</dbReference>
<dbReference type="EMBL" id="JAQNDK010000007">
    <property type="protein sequence ID" value="MDC0685734.1"/>
    <property type="molecule type" value="Genomic_DNA"/>
</dbReference>
<evidence type="ECO:0000256" key="2">
    <source>
        <dbReference type="ARBA" id="ARBA00009975"/>
    </source>
</evidence>
<keyword evidence="11" id="KW-1185">Reference proteome</keyword>
<evidence type="ECO:0000259" key="8">
    <source>
        <dbReference type="Pfam" id="PF00479"/>
    </source>
</evidence>
<comment type="function">
    <text evidence="7">Catalyzes the oxidation of glucose 6-phosphate to 6-phosphogluconolactone.</text>
</comment>
<accession>A0ABT5CH23</accession>
<feature type="binding site" evidence="7">
    <location>
        <position position="166"/>
    </location>
    <ligand>
        <name>substrate</name>
    </ligand>
</feature>
<gene>
    <name evidence="7 10" type="primary">zwf</name>
    <name evidence="10" type="ORF">POL72_48975</name>
</gene>
<feature type="binding site" evidence="7">
    <location>
        <position position="136"/>
    </location>
    <ligand>
        <name>NADP(+)</name>
        <dbReference type="ChEBI" id="CHEBI:58349"/>
    </ligand>
</feature>
<protein>
    <recommendedName>
        <fullName evidence="7">Glucose-6-phosphate 1-dehydrogenase</fullName>
        <shortName evidence="7">G6PD</shortName>
        <ecNumber evidence="7">1.1.1.49</ecNumber>
    </recommendedName>
</protein>
<evidence type="ECO:0000256" key="5">
    <source>
        <dbReference type="ARBA" id="ARBA00023002"/>
    </source>
</evidence>
<feature type="binding site" evidence="7">
    <location>
        <position position="314"/>
    </location>
    <ligand>
        <name>substrate</name>
    </ligand>
</feature>
<dbReference type="PROSITE" id="PS00069">
    <property type="entry name" value="G6P_DEHYDROGENASE"/>
    <property type="match status" value="1"/>
</dbReference>
<reference evidence="10 11" key="1">
    <citation type="submission" date="2023-01" db="EMBL/GenBank/DDBJ databases">
        <title>Minimal conservation of predation-associated metabolite biosynthetic gene clusters underscores biosynthetic potential of Myxococcota including descriptions for ten novel species: Archangium lansinium sp. nov., Myxococcus landrumus sp. nov., Nannocystis bai.</title>
        <authorList>
            <person name="Ahearne A."/>
            <person name="Stevens C."/>
            <person name="Dowd S."/>
        </authorList>
    </citation>
    <scope>NUCLEOTIDE SEQUENCE [LARGE SCALE GENOMIC DNA]</scope>
    <source>
        <strain evidence="10 11">WIWO2</strain>
    </source>
</reference>
<dbReference type="SUPFAM" id="SSF51735">
    <property type="entry name" value="NAD(P)-binding Rossmann-fold domains"/>
    <property type="match status" value="1"/>
</dbReference>
<keyword evidence="4 7" id="KW-0521">NADP</keyword>
<dbReference type="HAMAP" id="MF_00966">
    <property type="entry name" value="G6PD"/>
    <property type="match status" value="1"/>
</dbReference>
<dbReference type="PANTHER" id="PTHR23429:SF0">
    <property type="entry name" value="GLUCOSE-6-PHOSPHATE 1-DEHYDROGENASE"/>
    <property type="match status" value="1"/>
</dbReference>
<dbReference type="InterPro" id="IPR001282">
    <property type="entry name" value="G6P_DH"/>
</dbReference>
<dbReference type="EC" id="1.1.1.49" evidence="7"/>
<evidence type="ECO:0000256" key="3">
    <source>
        <dbReference type="ARBA" id="ARBA00022526"/>
    </source>
</evidence>
<evidence type="ECO:0000256" key="1">
    <source>
        <dbReference type="ARBA" id="ARBA00004937"/>
    </source>
</evidence>
<evidence type="ECO:0000256" key="7">
    <source>
        <dbReference type="HAMAP-Rule" id="MF_00966"/>
    </source>
</evidence>
<dbReference type="Pfam" id="PF00479">
    <property type="entry name" value="G6PD_N"/>
    <property type="match status" value="1"/>
</dbReference>
<dbReference type="Gene3D" id="3.40.50.720">
    <property type="entry name" value="NAD(P)-binding Rossmann-like Domain"/>
    <property type="match status" value="1"/>
</dbReference>
<feature type="binding site" evidence="7">
    <location>
        <position position="170"/>
    </location>
    <ligand>
        <name>substrate</name>
    </ligand>
</feature>
<keyword evidence="5 7" id="KW-0560">Oxidoreductase</keyword>
<proteinExistence type="inferred from homology"/>
<comment type="similarity">
    <text evidence="2 7">Belongs to the glucose-6-phosphate dehydrogenase family.</text>
</comment>
<feature type="binding site" evidence="7">
    <location>
        <position position="223"/>
    </location>
    <ligand>
        <name>substrate</name>
    </ligand>
</feature>
<dbReference type="InterPro" id="IPR036291">
    <property type="entry name" value="NAD(P)-bd_dom_sf"/>
</dbReference>
<evidence type="ECO:0000256" key="4">
    <source>
        <dbReference type="ARBA" id="ARBA00022857"/>
    </source>
</evidence>
<dbReference type="InterPro" id="IPR019796">
    <property type="entry name" value="G6P_DH_AS"/>
</dbReference>
<dbReference type="InterPro" id="IPR022675">
    <property type="entry name" value="G6P_DH_C"/>
</dbReference>
<dbReference type="PIRSF" id="PIRSF000110">
    <property type="entry name" value="G6PD"/>
    <property type="match status" value="1"/>
</dbReference>
<dbReference type="Proteomes" id="UP001217485">
    <property type="component" value="Unassembled WGS sequence"/>
</dbReference>
<comment type="caution">
    <text evidence="7">Lacks conserved residue(s) required for the propagation of feature annotation.</text>
</comment>
<keyword evidence="3 7" id="KW-0313">Glucose metabolism</keyword>
<keyword evidence="6 7" id="KW-0119">Carbohydrate metabolism</keyword>
<feature type="active site" description="Proton acceptor" evidence="7">
    <location>
        <position position="228"/>
    </location>
</feature>
<name>A0ABT5CH23_9BACT</name>
<comment type="pathway">
    <text evidence="1 7">Carbohydrate degradation; pentose phosphate pathway; D-ribulose 5-phosphate from D-glucose 6-phosphate (oxidative stage): step 1/3.</text>
</comment>
<dbReference type="NCBIfam" id="TIGR00871">
    <property type="entry name" value="zwf"/>
    <property type="match status" value="1"/>
</dbReference>
<feature type="domain" description="Glucose-6-phosphate dehydrogenase NAD-binding" evidence="8">
    <location>
        <begin position="8"/>
        <end position="175"/>
    </location>
</feature>
<dbReference type="PANTHER" id="PTHR23429">
    <property type="entry name" value="GLUCOSE-6-PHOSPHATE 1-DEHYDROGENASE G6PD"/>
    <property type="match status" value="1"/>
</dbReference>
<feature type="binding site" evidence="7">
    <location>
        <position position="204"/>
    </location>
    <ligand>
        <name>substrate</name>
    </ligand>
</feature>
<sequence length="464" mass="50975">MKAADALVLFGATGDLAFKKIFPALAGLIRRHKLDVPIIGVAKSPWSIEQLYARVRESLERAGVFEAGVHRELCARLSYVSGDYADPATFHRLRERLGTAQRPLHYMAVPPALFEEVVKALDRSGCVRRGRLVVEKPFGQDLESARALYRTLASVFPEEEIYRIDHFLGKEPVQNIVYFRFANALLEPVWNSHHVESVQITMAERFGIEGRGRFYDATGCIRDVLQNHLLQVLACLAMDPPPSGDADAVRAERVRLLRAITPLDPAHVVRGQYNGYRGEPGVAPGSQVETFCAARLRIHTWRWAGVPFCIRAGKRLAVTATEVLVLLRRPPHAVFEDVGRGAPDYVRIRLAPAPELAVGVRIKAPGELMAGQATELLVTSDLSEALAPYERLLGDALAGDPTLFASQAEVEAQWAVVDPVLDQATPLSPYEPGSWGPAEADRLVADLGGWRTPTVATPLARRAA</sequence>
<evidence type="ECO:0000259" key="9">
    <source>
        <dbReference type="Pfam" id="PF02781"/>
    </source>
</evidence>
<evidence type="ECO:0000313" key="11">
    <source>
        <dbReference type="Proteomes" id="UP001217485"/>
    </source>
</evidence>
<dbReference type="RefSeq" id="WP_272104196.1">
    <property type="nucleotide sequence ID" value="NZ_JAQNDK010000007.1"/>
</dbReference>
<comment type="catalytic activity">
    <reaction evidence="7">
        <text>D-glucose 6-phosphate + NADP(+) = 6-phospho-D-glucono-1,5-lactone + NADPH + H(+)</text>
        <dbReference type="Rhea" id="RHEA:15841"/>
        <dbReference type="ChEBI" id="CHEBI:15378"/>
        <dbReference type="ChEBI" id="CHEBI:57783"/>
        <dbReference type="ChEBI" id="CHEBI:57955"/>
        <dbReference type="ChEBI" id="CHEBI:58349"/>
        <dbReference type="ChEBI" id="CHEBI:61548"/>
        <dbReference type="EC" id="1.1.1.49"/>
    </reaction>
</comment>
<evidence type="ECO:0000313" key="10">
    <source>
        <dbReference type="EMBL" id="MDC0685734.1"/>
    </source>
</evidence>
<dbReference type="SUPFAM" id="SSF55347">
    <property type="entry name" value="Glyceraldehyde-3-phosphate dehydrogenase-like, C-terminal domain"/>
    <property type="match status" value="1"/>
</dbReference>
<dbReference type="PRINTS" id="PR00079">
    <property type="entry name" value="G6PDHDRGNASE"/>
</dbReference>